<feature type="transmembrane region" description="Helical" evidence="5">
    <location>
        <begin position="95"/>
        <end position="114"/>
    </location>
</feature>
<evidence type="ECO:0000256" key="1">
    <source>
        <dbReference type="ARBA" id="ARBA00004141"/>
    </source>
</evidence>
<evidence type="ECO:0000256" key="5">
    <source>
        <dbReference type="SAM" id="Phobius"/>
    </source>
</evidence>
<evidence type="ECO:0000256" key="4">
    <source>
        <dbReference type="ARBA" id="ARBA00023136"/>
    </source>
</evidence>
<organism evidence="6 7">
    <name type="scientific">Streptomyces vulcanius</name>
    <dbReference type="NCBI Taxonomy" id="1441876"/>
    <lineage>
        <taxon>Bacteria</taxon>
        <taxon>Bacillati</taxon>
        <taxon>Actinomycetota</taxon>
        <taxon>Actinomycetes</taxon>
        <taxon>Kitasatosporales</taxon>
        <taxon>Streptomycetaceae</taxon>
        <taxon>Streptomyces</taxon>
    </lineage>
</organism>
<keyword evidence="7" id="KW-1185">Reference proteome</keyword>
<keyword evidence="4 5" id="KW-0472">Membrane</keyword>
<dbReference type="EMBL" id="JBHSFK010000013">
    <property type="protein sequence ID" value="MFC4501973.1"/>
    <property type="molecule type" value="Genomic_DNA"/>
</dbReference>
<dbReference type="Proteomes" id="UP001595839">
    <property type="component" value="Unassembled WGS sequence"/>
</dbReference>
<evidence type="ECO:0000313" key="7">
    <source>
        <dbReference type="Proteomes" id="UP001595839"/>
    </source>
</evidence>
<sequence length="117" mass="12173">MFATVVVLSAFLSLVLMPLGVFKLINHPMATEAAERLGLKPNHSRAIGILEISGAAGLLIGLTWAPLGVAAAGCLILLLLGAAATHFRVHDPLKVAAFPVFLAILSAVTLILRIKTA</sequence>
<name>A0ABV9ATY6_9ACTN</name>
<keyword evidence="3 5" id="KW-1133">Transmembrane helix</keyword>
<comment type="caution">
    <text evidence="6">The sequence shown here is derived from an EMBL/GenBank/DDBJ whole genome shotgun (WGS) entry which is preliminary data.</text>
</comment>
<comment type="subcellular location">
    <subcellularLocation>
        <location evidence="1">Membrane</location>
        <topology evidence="1">Multi-pass membrane protein</topology>
    </subcellularLocation>
</comment>
<evidence type="ECO:0000256" key="3">
    <source>
        <dbReference type="ARBA" id="ARBA00022989"/>
    </source>
</evidence>
<evidence type="ECO:0000313" key="6">
    <source>
        <dbReference type="EMBL" id="MFC4501973.1"/>
    </source>
</evidence>
<dbReference type="RefSeq" id="WP_381174374.1">
    <property type="nucleotide sequence ID" value="NZ_JBHSFK010000013.1"/>
</dbReference>
<accession>A0ABV9ATY6</accession>
<feature type="transmembrane region" description="Helical" evidence="5">
    <location>
        <begin position="57"/>
        <end position="83"/>
    </location>
</feature>
<evidence type="ECO:0000256" key="2">
    <source>
        <dbReference type="ARBA" id="ARBA00022692"/>
    </source>
</evidence>
<dbReference type="InterPro" id="IPR032808">
    <property type="entry name" value="DoxX"/>
</dbReference>
<reference evidence="7" key="1">
    <citation type="journal article" date="2019" name="Int. J. Syst. Evol. Microbiol.">
        <title>The Global Catalogue of Microorganisms (GCM) 10K type strain sequencing project: providing services to taxonomists for standard genome sequencing and annotation.</title>
        <authorList>
            <consortium name="The Broad Institute Genomics Platform"/>
            <consortium name="The Broad Institute Genome Sequencing Center for Infectious Disease"/>
            <person name="Wu L."/>
            <person name="Ma J."/>
        </authorList>
    </citation>
    <scope>NUCLEOTIDE SEQUENCE [LARGE SCALE GENOMIC DNA]</scope>
    <source>
        <strain evidence="7">CGMCC 4.7177</strain>
    </source>
</reference>
<keyword evidence="2 5" id="KW-0812">Transmembrane</keyword>
<gene>
    <name evidence="6" type="ORF">ACFPIH_20975</name>
</gene>
<proteinExistence type="predicted"/>
<dbReference type="Pfam" id="PF13564">
    <property type="entry name" value="DoxX_2"/>
    <property type="match status" value="1"/>
</dbReference>
<protein>
    <submittedName>
        <fullName evidence="6">DoxX family protein</fullName>
    </submittedName>
</protein>